<gene>
    <name evidence="3" type="primary">cmoA</name>
    <name evidence="6" type="ORF">BTO11_15335</name>
</gene>
<dbReference type="GO" id="GO:1904047">
    <property type="term" value="F:S-adenosyl-L-methionine binding"/>
    <property type="evidence" value="ECO:0007669"/>
    <property type="project" value="UniProtKB-UniRule"/>
</dbReference>
<keyword evidence="2 3" id="KW-0949">S-adenosyl-L-methionine</keyword>
<feature type="binding site" evidence="3 4">
    <location>
        <begin position="62"/>
        <end position="64"/>
    </location>
    <ligand>
        <name>S-adenosyl-L-methionine</name>
        <dbReference type="ChEBI" id="CHEBI:59789"/>
    </ligand>
</feature>
<proteinExistence type="inferred from homology"/>
<dbReference type="Pfam" id="PF13649">
    <property type="entry name" value="Methyltransf_25"/>
    <property type="match status" value="1"/>
</dbReference>
<dbReference type="GO" id="GO:0016743">
    <property type="term" value="F:carboxyl- or carbamoyltransferase activity"/>
    <property type="evidence" value="ECO:0007669"/>
    <property type="project" value="UniProtKB-UniRule"/>
</dbReference>
<dbReference type="EC" id="2.1.3.-" evidence="3"/>
<comment type="subunit">
    <text evidence="3">Homodimer.</text>
</comment>
<dbReference type="InterPro" id="IPR029063">
    <property type="entry name" value="SAM-dependent_MTases_sf"/>
</dbReference>
<feature type="domain" description="Methyltransferase" evidence="5">
    <location>
        <begin position="58"/>
        <end position="156"/>
    </location>
</feature>
<dbReference type="PANTHER" id="PTHR43861:SF2">
    <property type="entry name" value="CARBOXY-S-ADENOSYL-L-METHIONINE SYNTHASE"/>
    <property type="match status" value="1"/>
</dbReference>
<dbReference type="GO" id="GO:0002098">
    <property type="term" value="P:tRNA wobble uridine modification"/>
    <property type="evidence" value="ECO:0007669"/>
    <property type="project" value="InterPro"/>
</dbReference>
<comment type="function">
    <text evidence="3">Catalyzes the conversion of S-adenosyl-L-methionine (SAM) to carboxy-S-adenosyl-L-methionine (Cx-SAM).</text>
</comment>
<feature type="binding site" evidence="3 4">
    <location>
        <begin position="115"/>
        <end position="116"/>
    </location>
    <ligand>
        <name>S-adenosyl-L-methionine</name>
        <dbReference type="ChEBI" id="CHEBI:59789"/>
    </ligand>
</feature>
<name>A0A2S7UYN9_9GAMM</name>
<dbReference type="PANTHER" id="PTHR43861">
    <property type="entry name" value="TRANS-ACONITATE 2-METHYLTRANSFERASE-RELATED"/>
    <property type="match status" value="1"/>
</dbReference>
<comment type="catalytic activity">
    <reaction evidence="3">
        <text>prephenate + S-adenosyl-L-methionine = carboxy-S-adenosyl-L-methionine + 3-phenylpyruvate + H2O</text>
        <dbReference type="Rhea" id="RHEA:51692"/>
        <dbReference type="ChEBI" id="CHEBI:15377"/>
        <dbReference type="ChEBI" id="CHEBI:18005"/>
        <dbReference type="ChEBI" id="CHEBI:29934"/>
        <dbReference type="ChEBI" id="CHEBI:59789"/>
        <dbReference type="ChEBI" id="CHEBI:134278"/>
    </reaction>
</comment>
<evidence type="ECO:0000256" key="1">
    <source>
        <dbReference type="ARBA" id="ARBA00022679"/>
    </source>
</evidence>
<dbReference type="CDD" id="cd02440">
    <property type="entry name" value="AdoMet_MTases"/>
    <property type="match status" value="1"/>
</dbReference>
<dbReference type="NCBIfam" id="TIGR00740">
    <property type="entry name" value="carboxy-S-adenosyl-L-methionine synthase CmoA"/>
    <property type="match status" value="1"/>
</dbReference>
<evidence type="ECO:0000256" key="2">
    <source>
        <dbReference type="ARBA" id="ARBA00022691"/>
    </source>
</evidence>
<sequence length="240" mass="27252">MRDEIYSQPHTQVDDFTFDNSVVEVFPDMIQRSVPGYATIVSTIGKLCEQFHQANSNIYDLGCSLGAATLSMRKSVTKENCKIIGIDNSQAMIDRCRLHIKAYMSDVPVSIELGDIQTHSLENASVVVMNFTMQFIEPEHRAQLVKKIYDSLLPGGILIVSEKIRWQDSKINDAINNLHLDFKRANGYSELEISQKRSAIENVMKIDTEQMHIERLAAAGFKQHSIWFQCFNFASFIAIK</sequence>
<evidence type="ECO:0000256" key="4">
    <source>
        <dbReference type="PIRSR" id="PIRSR006325-1"/>
    </source>
</evidence>
<reference evidence="6 7" key="1">
    <citation type="submission" date="2016-12" db="EMBL/GenBank/DDBJ databases">
        <title>Diversity of luminous bacteria.</title>
        <authorList>
            <person name="Yoshizawa S."/>
            <person name="Kogure K."/>
        </authorList>
    </citation>
    <scope>NUCLEOTIDE SEQUENCE [LARGE SCALE GENOMIC DNA]</scope>
    <source>
        <strain evidence="6 7">SA4-48</strain>
    </source>
</reference>
<accession>A0A2S7UYN9</accession>
<evidence type="ECO:0000313" key="6">
    <source>
        <dbReference type="EMBL" id="PQJ54889.1"/>
    </source>
</evidence>
<dbReference type="EMBL" id="MSCH01000003">
    <property type="protein sequence ID" value="PQJ54889.1"/>
    <property type="molecule type" value="Genomic_DNA"/>
</dbReference>
<feature type="binding site" evidence="3 4">
    <location>
        <position position="37"/>
    </location>
    <ligand>
        <name>S-adenosyl-L-methionine</name>
        <dbReference type="ChEBI" id="CHEBI:59789"/>
    </ligand>
</feature>
<dbReference type="Gene3D" id="3.40.50.150">
    <property type="entry name" value="Vaccinia Virus protein VP39"/>
    <property type="match status" value="1"/>
</dbReference>
<comment type="caution">
    <text evidence="6">The sequence shown here is derived from an EMBL/GenBank/DDBJ whole genome shotgun (WGS) entry which is preliminary data.</text>
</comment>
<dbReference type="InterPro" id="IPR005271">
    <property type="entry name" value="CmoA"/>
</dbReference>
<keyword evidence="1 3" id="KW-0808">Transferase</keyword>
<dbReference type="AlphaFoldDB" id="A0A2S7UYN9"/>
<feature type="binding site" evidence="3 4">
    <location>
        <position position="130"/>
    </location>
    <ligand>
        <name>S-adenosyl-L-methionine</name>
        <dbReference type="ChEBI" id="CHEBI:59789"/>
    </ligand>
</feature>
<dbReference type="Proteomes" id="UP000239007">
    <property type="component" value="Unassembled WGS sequence"/>
</dbReference>
<dbReference type="NCBIfam" id="NF011995">
    <property type="entry name" value="PRK15451.1"/>
    <property type="match status" value="1"/>
</dbReference>
<evidence type="ECO:0000256" key="3">
    <source>
        <dbReference type="HAMAP-Rule" id="MF_01589"/>
    </source>
</evidence>
<dbReference type="InterPro" id="IPR041698">
    <property type="entry name" value="Methyltransf_25"/>
</dbReference>
<evidence type="ECO:0000313" key="7">
    <source>
        <dbReference type="Proteomes" id="UP000239007"/>
    </source>
</evidence>
<protein>
    <recommendedName>
        <fullName evidence="3">Carboxy-S-adenosyl-L-methionine synthase</fullName>
        <shortName evidence="3">Cx-SAM synthase</shortName>
        <ecNumber evidence="3">2.1.3.-</ecNumber>
    </recommendedName>
</protein>
<keyword evidence="7" id="KW-1185">Reference proteome</keyword>
<feature type="binding site" evidence="3 4">
    <location>
        <begin position="87"/>
        <end position="88"/>
    </location>
    <ligand>
        <name>S-adenosyl-L-methionine</name>
        <dbReference type="ChEBI" id="CHEBI:59789"/>
    </ligand>
</feature>
<feature type="binding site" evidence="3">
    <location>
        <position position="197"/>
    </location>
    <ligand>
        <name>S-adenosyl-L-methionine</name>
        <dbReference type="ChEBI" id="CHEBI:59789"/>
    </ligand>
</feature>
<dbReference type="OrthoDB" id="9779941at2"/>
<organism evidence="6 7">
    <name type="scientific">Psychrosphaera saromensis</name>
    <dbReference type="NCBI Taxonomy" id="716813"/>
    <lineage>
        <taxon>Bacteria</taxon>
        <taxon>Pseudomonadati</taxon>
        <taxon>Pseudomonadota</taxon>
        <taxon>Gammaproteobacteria</taxon>
        <taxon>Alteromonadales</taxon>
        <taxon>Pseudoalteromonadaceae</taxon>
        <taxon>Psychrosphaera</taxon>
    </lineage>
</organism>
<dbReference type="SUPFAM" id="SSF53335">
    <property type="entry name" value="S-adenosyl-L-methionine-dependent methyltransferases"/>
    <property type="match status" value="1"/>
</dbReference>
<evidence type="ECO:0000259" key="5">
    <source>
        <dbReference type="Pfam" id="PF13649"/>
    </source>
</evidence>
<comment type="similarity">
    <text evidence="3">Belongs to the class I-like SAM-binding methyltransferase superfamily. Cx-SAM synthase family.</text>
</comment>
<dbReference type="HAMAP" id="MF_01589">
    <property type="entry name" value="Cx_SAM_synthase"/>
    <property type="match status" value="1"/>
</dbReference>
<dbReference type="PIRSF" id="PIRSF006325">
    <property type="entry name" value="MeTrfase_bac"/>
    <property type="match status" value="1"/>
</dbReference>